<dbReference type="EMBL" id="CP000660">
    <property type="protein sequence ID" value="ABP50734.1"/>
    <property type="molecule type" value="Genomic_DNA"/>
</dbReference>
<keyword evidence="1" id="KW-1133">Transmembrane helix</keyword>
<protein>
    <submittedName>
        <fullName evidence="2">Uncharacterized protein</fullName>
    </submittedName>
</protein>
<evidence type="ECO:0000256" key="1">
    <source>
        <dbReference type="SAM" id="Phobius"/>
    </source>
</evidence>
<reference evidence="2 3" key="1">
    <citation type="submission" date="2007-04" db="EMBL/GenBank/DDBJ databases">
        <title>Complete sequence of Pyrobaculum arsenaticum DSM 13514.</title>
        <authorList>
            <consortium name="US DOE Joint Genome Institute"/>
            <person name="Copeland A."/>
            <person name="Lucas S."/>
            <person name="Lapidus A."/>
            <person name="Barry K."/>
            <person name="Glavina del Rio T."/>
            <person name="Dalin E."/>
            <person name="Tice H."/>
            <person name="Pitluck S."/>
            <person name="Chain P."/>
            <person name="Malfatti S."/>
            <person name="Shin M."/>
            <person name="Vergez L."/>
            <person name="Schmutz J."/>
            <person name="Larimer F."/>
            <person name="Land M."/>
            <person name="Hauser L."/>
            <person name="Kyrpides N."/>
            <person name="Mikhailova N."/>
            <person name="Cozen A.E."/>
            <person name="Fitz-Gibbon S.T."/>
            <person name="House C.H."/>
            <person name="Saltikov C."/>
            <person name="Lowe T.M."/>
            <person name="Richardson P."/>
        </authorList>
    </citation>
    <scope>NUCLEOTIDE SEQUENCE [LARGE SCALE GENOMIC DNA]</scope>
    <source>
        <strain evidence="3">ATCC 700994 / DSM 13514 / JCM 11321 / PZ6</strain>
    </source>
</reference>
<proteinExistence type="predicted"/>
<dbReference type="KEGG" id="pas:Pars_1163"/>
<keyword evidence="1" id="KW-0812">Transmembrane</keyword>
<dbReference type="AlphaFoldDB" id="A4WK17"/>
<evidence type="ECO:0000313" key="3">
    <source>
        <dbReference type="Proteomes" id="UP000001567"/>
    </source>
</evidence>
<keyword evidence="1" id="KW-0472">Membrane</keyword>
<gene>
    <name evidence="2" type="ordered locus">Pars_1163</name>
</gene>
<evidence type="ECO:0000313" key="2">
    <source>
        <dbReference type="EMBL" id="ABP50734.1"/>
    </source>
</evidence>
<name>A4WK17_PYRAR</name>
<dbReference type="HOGENOM" id="CLU_155006_0_0_2"/>
<accession>A4WK17</accession>
<dbReference type="Proteomes" id="UP000001567">
    <property type="component" value="Chromosome"/>
</dbReference>
<feature type="transmembrane region" description="Helical" evidence="1">
    <location>
        <begin position="12"/>
        <end position="33"/>
    </location>
</feature>
<sequence length="120" mass="12525">MGVGGFMDLLRAGVFMIGVALLVIAALGVAVYLEARWRNPPDVGFYAQCVDRYVVVHASRDLAGVKVTTPEGGILCVFDLVKAGSDALCPVENGTVYVVAMGDVTRVVQCSGPPAPARAD</sequence>
<organism evidence="2 3">
    <name type="scientific">Pyrobaculum arsenaticum (strain DSM 13514 / JCM 11321 / PZ6)</name>
    <dbReference type="NCBI Taxonomy" id="340102"/>
    <lineage>
        <taxon>Archaea</taxon>
        <taxon>Thermoproteota</taxon>
        <taxon>Thermoprotei</taxon>
        <taxon>Thermoproteales</taxon>
        <taxon>Thermoproteaceae</taxon>
        <taxon>Pyrobaculum</taxon>
    </lineage>
</organism>